<comment type="subcellular location">
    <subcellularLocation>
        <location evidence="1">Cell membrane</location>
        <topology evidence="1">Multi-pass membrane protein</topology>
    </subcellularLocation>
</comment>
<name>D8PIU4_9BACT</name>
<keyword evidence="2" id="KW-1003">Cell membrane</keyword>
<dbReference type="InterPro" id="IPR036873">
    <property type="entry name" value="Rhodanese-like_dom_sf"/>
</dbReference>
<organism evidence="8 9">
    <name type="scientific">Nitrospira defluvii</name>
    <dbReference type="NCBI Taxonomy" id="330214"/>
    <lineage>
        <taxon>Bacteria</taxon>
        <taxon>Pseudomonadati</taxon>
        <taxon>Nitrospirota</taxon>
        <taxon>Nitrospiria</taxon>
        <taxon>Nitrospirales</taxon>
        <taxon>Nitrospiraceae</taxon>
        <taxon>Nitrospira</taxon>
    </lineage>
</organism>
<accession>D8PIU4</accession>
<dbReference type="eggNOG" id="COG0607">
    <property type="taxonomic scope" value="Bacteria"/>
</dbReference>
<feature type="domain" description="Rhodanese" evidence="7">
    <location>
        <begin position="215"/>
        <end position="306"/>
    </location>
</feature>
<evidence type="ECO:0000256" key="2">
    <source>
        <dbReference type="ARBA" id="ARBA00022475"/>
    </source>
</evidence>
<evidence type="ECO:0000259" key="7">
    <source>
        <dbReference type="PROSITE" id="PS50206"/>
    </source>
</evidence>
<dbReference type="KEGG" id="nde:NIDE3496"/>
<keyword evidence="9" id="KW-1185">Reference proteome</keyword>
<dbReference type="PROSITE" id="PS50206">
    <property type="entry name" value="RHODANESE_3"/>
    <property type="match status" value="1"/>
</dbReference>
<dbReference type="PANTHER" id="PTHR42709">
    <property type="entry name" value="ALKALINE PHOSPHATASE LIKE PROTEIN"/>
    <property type="match status" value="1"/>
</dbReference>
<dbReference type="AlphaFoldDB" id="D8PIU4"/>
<dbReference type="eggNOG" id="COG0586">
    <property type="taxonomic scope" value="Bacteria"/>
</dbReference>
<dbReference type="InterPro" id="IPR032816">
    <property type="entry name" value="VTT_dom"/>
</dbReference>
<dbReference type="HOGENOM" id="CLU_058197_0_0_0"/>
<evidence type="ECO:0000256" key="4">
    <source>
        <dbReference type="ARBA" id="ARBA00022989"/>
    </source>
</evidence>
<evidence type="ECO:0000256" key="6">
    <source>
        <dbReference type="SAM" id="Phobius"/>
    </source>
</evidence>
<dbReference type="Pfam" id="PF00581">
    <property type="entry name" value="Rhodanese"/>
    <property type="match status" value="1"/>
</dbReference>
<dbReference type="EMBL" id="FP929003">
    <property type="protein sequence ID" value="CBK43181.1"/>
    <property type="molecule type" value="Genomic_DNA"/>
</dbReference>
<feature type="transmembrane region" description="Helical" evidence="6">
    <location>
        <begin position="46"/>
        <end position="70"/>
    </location>
</feature>
<dbReference type="GO" id="GO:0005886">
    <property type="term" value="C:plasma membrane"/>
    <property type="evidence" value="ECO:0007669"/>
    <property type="project" value="UniProtKB-SubCell"/>
</dbReference>
<evidence type="ECO:0000256" key="5">
    <source>
        <dbReference type="ARBA" id="ARBA00023136"/>
    </source>
</evidence>
<keyword evidence="5 6" id="KW-0472">Membrane</keyword>
<evidence type="ECO:0000313" key="9">
    <source>
        <dbReference type="Proteomes" id="UP000001660"/>
    </source>
</evidence>
<proteinExistence type="predicted"/>
<dbReference type="Proteomes" id="UP000001660">
    <property type="component" value="Chromosome"/>
</dbReference>
<protein>
    <recommendedName>
        <fullName evidence="7">Rhodanese domain-containing protein</fullName>
    </recommendedName>
</protein>
<evidence type="ECO:0000313" key="8">
    <source>
        <dbReference type="EMBL" id="CBK43181.1"/>
    </source>
</evidence>
<feature type="transmembrane region" description="Helical" evidence="6">
    <location>
        <begin position="135"/>
        <end position="158"/>
    </location>
</feature>
<dbReference type="SUPFAM" id="SSF52821">
    <property type="entry name" value="Rhodanese/Cell cycle control phosphatase"/>
    <property type="match status" value="1"/>
</dbReference>
<dbReference type="OrthoDB" id="9782291at2"/>
<keyword evidence="3 6" id="KW-0812">Transmembrane</keyword>
<feature type="transmembrane region" description="Helical" evidence="6">
    <location>
        <begin position="170"/>
        <end position="189"/>
    </location>
</feature>
<dbReference type="InterPro" id="IPR001763">
    <property type="entry name" value="Rhodanese-like_dom"/>
</dbReference>
<reference evidence="8 9" key="1">
    <citation type="journal article" date="2010" name="Proc. Natl. Acad. Sci. U.S.A.">
        <title>A Nitrospira metagenome illuminates the physiology and evolution of globally important nitrite-oxidizing bacteria.</title>
        <authorList>
            <person name="Lucker S."/>
            <person name="Wagner M."/>
            <person name="Maixner F."/>
            <person name="Pelletier E."/>
            <person name="Koch H."/>
            <person name="Vacherie B."/>
            <person name="Rattei T."/>
            <person name="Sinninghe Damste J."/>
            <person name="Spieck E."/>
            <person name="Le Paslier D."/>
            <person name="Daims H."/>
        </authorList>
    </citation>
    <scope>NUCLEOTIDE SEQUENCE [LARGE SCALE GENOMIC DNA]</scope>
</reference>
<dbReference type="Gene3D" id="3.40.250.10">
    <property type="entry name" value="Rhodanese-like domain"/>
    <property type="match status" value="1"/>
</dbReference>
<dbReference type="Pfam" id="PF09335">
    <property type="entry name" value="VTT_dom"/>
    <property type="match status" value="1"/>
</dbReference>
<keyword evidence="4 6" id="KW-1133">Transmembrane helix</keyword>
<evidence type="ECO:0000256" key="3">
    <source>
        <dbReference type="ARBA" id="ARBA00022692"/>
    </source>
</evidence>
<sequence>MESLTNMLAQHGALVLFAVVFAEQVGLPFPALPLLVAGGVLVGTGHLAWSSALGAAILATLMADAIWYLAGQWRGRPVLGLLCRIALEPDACVRRTEDFFLRHGPKSLIVAKFIPGLSTIAPPLAGIVGLSVPLFLLYDTLGALFWAGSGMGFGYAFSGQIEQAFAYSEQVVPALLLMMVCLLAGFVSLKAWQRHRQLRLVPRITVAELAEKLAAAEPPMLIDVRPRARAEAEPGIPTAVLMSLDELARRYREFPRHRDVVVYCGCPADVASAQGALLLQKQGFTRVWPLAGGIEAWRAITTQSSERAQGFVGPQVAA</sequence>
<dbReference type="STRING" id="330214.NIDE3496"/>
<dbReference type="InterPro" id="IPR051311">
    <property type="entry name" value="DedA_domain"/>
</dbReference>
<gene>
    <name evidence="8" type="ORF">NIDE3496</name>
</gene>
<dbReference type="PANTHER" id="PTHR42709:SF6">
    <property type="entry name" value="UNDECAPRENYL PHOSPHATE TRANSPORTER A"/>
    <property type="match status" value="1"/>
</dbReference>
<dbReference type="SMART" id="SM00450">
    <property type="entry name" value="RHOD"/>
    <property type="match status" value="1"/>
</dbReference>
<evidence type="ECO:0000256" key="1">
    <source>
        <dbReference type="ARBA" id="ARBA00004651"/>
    </source>
</evidence>